<gene>
    <name evidence="1" type="ORF">SDC9_109628</name>
</gene>
<protein>
    <submittedName>
        <fullName evidence="1">Uncharacterized protein</fullName>
    </submittedName>
</protein>
<dbReference type="EMBL" id="VSSQ01019028">
    <property type="protein sequence ID" value="MPM62751.1"/>
    <property type="molecule type" value="Genomic_DNA"/>
</dbReference>
<comment type="caution">
    <text evidence="1">The sequence shown here is derived from an EMBL/GenBank/DDBJ whole genome shotgun (WGS) entry which is preliminary data.</text>
</comment>
<proteinExistence type="predicted"/>
<accession>A0A645BDN3</accession>
<evidence type="ECO:0000313" key="1">
    <source>
        <dbReference type="EMBL" id="MPM62751.1"/>
    </source>
</evidence>
<name>A0A645BDN3_9ZZZZ</name>
<reference evidence="1" key="1">
    <citation type="submission" date="2019-08" db="EMBL/GenBank/DDBJ databases">
        <authorList>
            <person name="Kucharzyk K."/>
            <person name="Murdoch R.W."/>
            <person name="Higgins S."/>
            <person name="Loffler F."/>
        </authorList>
    </citation>
    <scope>NUCLEOTIDE SEQUENCE</scope>
</reference>
<organism evidence="1">
    <name type="scientific">bioreactor metagenome</name>
    <dbReference type="NCBI Taxonomy" id="1076179"/>
    <lineage>
        <taxon>unclassified sequences</taxon>
        <taxon>metagenomes</taxon>
        <taxon>ecological metagenomes</taxon>
    </lineage>
</organism>
<dbReference type="AlphaFoldDB" id="A0A645BDN3"/>
<sequence>MLITICYIFLKFEFHSISKQLIHFLDDLSFGVSSFGNVFQMEIFGNSYVVTFKGQIITWHESPYFLNKCMIFQHKSTGKQKV</sequence>